<evidence type="ECO:0000313" key="5">
    <source>
        <dbReference type="Proteomes" id="UP000680865"/>
    </source>
</evidence>
<keyword evidence="2" id="KW-0812">Transmembrane</keyword>
<reference evidence="4" key="1">
    <citation type="submission" date="2021-03" db="EMBL/GenBank/DDBJ databases">
        <title>Whole genome shotgun sequence of Actinoplanes consettensis NBRC 14913.</title>
        <authorList>
            <person name="Komaki H."/>
            <person name="Tamura T."/>
        </authorList>
    </citation>
    <scope>NUCLEOTIDE SEQUENCE</scope>
    <source>
        <strain evidence="4">NBRC 14913</strain>
    </source>
</reference>
<evidence type="ECO:0008006" key="6">
    <source>
        <dbReference type="Google" id="ProtNLM"/>
    </source>
</evidence>
<comment type="caution">
    <text evidence="4">The sequence shown here is derived from an EMBL/GenBank/DDBJ whole genome shotgun (WGS) entry which is preliminary data.</text>
</comment>
<sequence length="3460" mass="336425">MATPVLKMMKKVALAAVVLLLVALAGPPIAAYAAVGPINTTAQAANITVKVLGGLIPVTIALPDPAKTWSTGGAASTSSTLGTTIPGVLNLGAVNTSVGPVTGGGTASAGTAGLGVLSALSVGAVQTSCTMSASTISTTTDIANLNVGGTAINPQVNLPLNVAGVLTLTVDHRIATYNAGTGRLNYTVRALDIGLLPGGAVLEGSVIVGQSTCSGIVKLGAVNLAPATLAPGENGTPKVTVTNTGDVAAPSTTIRIPMPPTGYTLGTPTVTGGGTCTTSATFITCTGVTVPGSGNAVVSLPVSLAASATSAADWAPAASTITAVSTPIPGVTDTTISVNGGGTLVNRAAPKSTGGSITVTPMSLAAGKAATTPVTVSNDGPSDATTTVTIPLADKPAGVSIVSATVAGNPCSVNASAITCTGVVVPGGGTSTISLRAAATTTTAPGTVWNVTGMAATLNGTAISGAGRVLTVSDPDVNLDTGVSITPATAVPGDGVATPTVRVRNLGIIPATGTTITLPAPPAGYTVGTVTTTGGGTCTTTNGIRCTGVTVPATGTVTVSVPVTLGAGVTAGWSAAAGEPVTATSGDSTGTATGTIVTADPQWTLGVTATGPAARTVRPGQTATMSVTVSDNGPSDARAASYVVVAPQGTTFGTLTGTAAACTQLSPTTLRCTNDIPVAGPAVTLTLPLVVSAQADPATPLTGGCVSLNNDTSCGDPVDKPLPAIELRTPIANRLTVTTTPATIVPGENGTGRVRLTSTQSEDDLSVTIPVTGLPTGFTATGATGPAGSTCTLGAAAITCEGVDLSAGQADSIAVAVAVASSVTPPVTWNVSPITVSDGGEQMTSSGPLANAGTPAYQLTATVTGPPDNTVEPGQTTDLSLTVRNTGPSDAPATPFGVIPPTGTTFGTPTGPAATACTVAPDGTSASCTVTLAAGVSSPQLTLPVSIPAGADVNTPLGGACVDLNNNGSCGGAPDKRFDPILLKVPFAQRVTITATPVTVTPGSSGSATVSVNAVHGAVSGLTVTVPLMLPTGLSVTSATLTGTTCTIGGGNITCPNVSIGNGGTAAISVVVAATAGTAQGTDWTATGITVSDGTDQITADKQLATVGAASYRLATTMTVPDEGELEPGDTGDLGVEVDNLGPSDATGARIGVLAPSGVTFEPLADPDTVAACTLTDATHATCLFDLAEAATPLNFLFPIKIDAGADPDQPVDGGCADLDNDGVCGPGDPGIPDIYLATPLAQVVTVGTSPGTIVPGRAGTGQVALRSTRPETGLTVSIPLADLPAGFTASAAAVDGGTCTVNGTTAITCTGVALSTGVTKTVDVQVAVASSVVPPQTWSTTVTVTDGTDSVDGTGPIATAGTPADAVTVTVTGPADGTVTAGSTTNLTVVATNAGPSDATGRTFVVTAPTSTTFGTLTDAAAVARCTRAADGLSVSCTVTLPAGTSTPDLLLPLVVDANADPFTPVTGGCVNLSGTAGCSGTGDRPVPAIVLKVPFDQRAQLVTAAATVTPGTQETATVGVRALHGALSNLTLTVPLGAVPASLTVTPADAGCTAAAGQIRCTGINVADQQTTSVTLRVRANAGAAEGTTWTATGVTVDAGGGNQISGDPQLAVVGPPQAALDAVVTLPQPAILPGGSGTLTVDVDNLGPSDLATATIGIAVPTGATLGTLTAPTSTLCTANAARTRLTCTFGLTADATPLRFPVPLNVPAGTNPRTPLPGGCVDLNNDGTCANPPDRPIPPMPLSTPFNQQLTISTTPATVTPGRNGIARVTVATDPAQSSLTIRVPLNDKPGDVFAGAPSVAPSGSCTVQSAFIECTGVDIAAGTAATVTIPLSVTAAAANGTWTATGITVTNPGGDTATANGVLLTTGTASYTLTATTSGPAPGTVLPGETTSVTMTLDNTGPSDAVNAPVTLNAPVGTSFATLDGAIAQSCTAASASTLTCRVTLAADDQPLVWALPIVIPANADPADAVTGGCADLGGDGACGGTGDVVLPDITLRAPLGTVLTVSADNPSLTPGTSGTATVSVAASATRTALTVRVDTGSLPAGLTLTGATTCAVQTGFVECAGVDIAAGGTYGIPLALSADAGAAQAVWTPAVTVTQGSETVTRTPGTATIGAPVHPLSVAVTVPAPGTLLPGATGDLGVTVTNAGPSLYRQARVQFKAPSGTTFAALTTPADGFCTATATVVTCVRDLPKGDLAFPLRIVVPGTADPDVVLDDGCYDANLDGDCTNPPDGYFPPITLDSPLSADARISTEPGTAVPGGPGAPGYVVVDADRAISGLTATIPTNTLPAGLTITGATGPSGSACTFTTDVVCTGVSLTTGSRRVITVTVTAASDLGTGISWTPGPITMTDGSGQSTQAPNGTLITTGDPIAAVTYETSLPPGPVEVGGTTTLTVTATNAGPSDAMHVVTSILAPPYTTFGPLTGRADDDCILADGNVRIDCDFSVPMTAPQVVWSVPVQVAPDAPPAIVLTGGCVDKGSDGACTTGDPALPDIPTTRTLDQAVTVSADNKTITAGSTGTATITVESADARTGLTVTVPRAGLPAGSAVVSARQGGTTDCVISTDAVTCSGVDLTADGSTDIALALTPVSSATPGTWTPAIVVAQAARTITRNVPTATIVTAANAFTVTVVAPAAGTVLPGSTANLAVTVTNTGPATTRSLAFTAPSGTTFGTPSLAGCSIDTPTAVTCPVAVAAGGTLRFTLPVAVPLGATSPVGGGCVTVSTTCQPLPAIELATPLSSRVTLATVPVTITPGQSGTAVVRATATSAIPGTTVTVPLTLPSGLVVTGASGPTGSTCTLASTQVTCTGVNLAQGTTSAVSLVVRAASALRNGVTWTASGITLTVNGESVPGGGQLATTGTPSSQLAVAVSGPSGNVEVAGTTTMSVTVTNPGPSDAIGVTATVSAPTNSTFGALSGQAALDCNPSSTVLLSCTITQAVGAPAKIWNLPVLVSSTAVDGDIVGNGCFTRDGVSTCGSSATVVAFASDRPLKDTATLTISPKTIPAGTTGNATISVVSTADKTGVTLTVPLTGLPAGMTVTSATVGDADCTVTAGTAVACRGFNLIANQAVTVTLAVTVDGSVTTGTLWSVTGVTLSNDADNTDVLTAQGTVVTTTTADYTVTVNVGTPSVPRPAPGQTTILPITLTNSGPQDADPYTATFVLPTGTTHGTLPTGCSEGSTARIVTCTLAIADGETTELDLPLIIDQGATVGSTISGGCVDGGNTGTCGAADDLALPALTVSAPTVDLNIDYSNPTPSATQGKAILLKLPYSNNGSQSAADVSFLINPPAGTTLTKAVVLLDAATADFTAAATEADTVELTCDPAPDVDSNAVTCTGPEAPVGSSSELWLYLAVAKTAKAGTFPVTVTISTTSAEGNTVNNTATANLTIASTPTDTDTDDPTDPTTTPPTDNSDTTTGSGNLPKTGQDLTGLLLLAILMIIGGGAARLAARKGRTR</sequence>
<feature type="transmembrane region" description="Helical" evidence="2">
    <location>
        <begin position="3433"/>
        <end position="3454"/>
    </location>
</feature>
<accession>A0A919SG64</accession>
<dbReference type="Proteomes" id="UP000680865">
    <property type="component" value="Unassembled WGS sequence"/>
</dbReference>
<evidence type="ECO:0000256" key="3">
    <source>
        <dbReference type="SAM" id="SignalP"/>
    </source>
</evidence>
<evidence type="ECO:0000256" key="1">
    <source>
        <dbReference type="SAM" id="MobiDB-lite"/>
    </source>
</evidence>
<dbReference type="EMBL" id="BOQP01000008">
    <property type="protein sequence ID" value="GIM71084.1"/>
    <property type="molecule type" value="Genomic_DNA"/>
</dbReference>
<keyword evidence="3" id="KW-0732">Signal</keyword>
<evidence type="ECO:0000313" key="4">
    <source>
        <dbReference type="EMBL" id="GIM71084.1"/>
    </source>
</evidence>
<dbReference type="PANTHER" id="PTHR35902:SF6">
    <property type="entry name" value="CONSERVED WITHIN P. AEROPHILUM"/>
    <property type="match status" value="1"/>
</dbReference>
<evidence type="ECO:0000256" key="2">
    <source>
        <dbReference type="SAM" id="Phobius"/>
    </source>
</evidence>
<feature type="chain" id="PRO_5036758856" description="DUF11 domain-containing protein" evidence="3">
    <location>
        <begin position="34"/>
        <end position="3460"/>
    </location>
</feature>
<feature type="compositionally biased region" description="Low complexity" evidence="1">
    <location>
        <begin position="3407"/>
        <end position="3421"/>
    </location>
</feature>
<keyword evidence="5" id="KW-1185">Reference proteome</keyword>
<name>A0A919SG64_9ACTN</name>
<keyword evidence="2" id="KW-1133">Transmembrane helix</keyword>
<proteinExistence type="predicted"/>
<protein>
    <recommendedName>
        <fullName evidence="6">DUF11 domain-containing protein</fullName>
    </recommendedName>
</protein>
<dbReference type="PANTHER" id="PTHR35902">
    <property type="entry name" value="S-LAYER DOMAIN-LIKE PROTEIN-RELATED"/>
    <property type="match status" value="1"/>
</dbReference>
<feature type="signal peptide" evidence="3">
    <location>
        <begin position="1"/>
        <end position="33"/>
    </location>
</feature>
<keyword evidence="2" id="KW-0472">Membrane</keyword>
<organism evidence="4 5">
    <name type="scientific">Winogradskya consettensis</name>
    <dbReference type="NCBI Taxonomy" id="113560"/>
    <lineage>
        <taxon>Bacteria</taxon>
        <taxon>Bacillati</taxon>
        <taxon>Actinomycetota</taxon>
        <taxon>Actinomycetes</taxon>
        <taxon>Micromonosporales</taxon>
        <taxon>Micromonosporaceae</taxon>
        <taxon>Winogradskya</taxon>
    </lineage>
</organism>
<dbReference type="RefSeq" id="WP_212997220.1">
    <property type="nucleotide sequence ID" value="NZ_BAAATW010000003.1"/>
</dbReference>
<feature type="region of interest" description="Disordered" evidence="1">
    <location>
        <begin position="3392"/>
        <end position="3428"/>
    </location>
</feature>
<gene>
    <name evidence="4" type="ORF">Aco04nite_23660</name>
</gene>